<organism evidence="2">
    <name type="scientific">bioreactor metagenome</name>
    <dbReference type="NCBI Taxonomy" id="1076179"/>
    <lineage>
        <taxon>unclassified sequences</taxon>
        <taxon>metagenomes</taxon>
        <taxon>ecological metagenomes</taxon>
    </lineage>
</organism>
<proteinExistence type="predicted"/>
<dbReference type="PANTHER" id="PTHR30404">
    <property type="entry name" value="N-ACETYLMURAMOYL-L-ALANINE AMIDASE"/>
    <property type="match status" value="1"/>
</dbReference>
<reference evidence="2" key="1">
    <citation type="submission" date="2019-08" db="EMBL/GenBank/DDBJ databases">
        <authorList>
            <person name="Kucharzyk K."/>
            <person name="Murdoch R.W."/>
            <person name="Higgins S."/>
            <person name="Loffler F."/>
        </authorList>
    </citation>
    <scope>NUCLEOTIDE SEQUENCE</scope>
</reference>
<dbReference type="Pfam" id="PF01520">
    <property type="entry name" value="Amidase_3"/>
    <property type="match status" value="1"/>
</dbReference>
<feature type="domain" description="MurNAc-LAA" evidence="1">
    <location>
        <begin position="70"/>
        <end position="179"/>
    </location>
</feature>
<accession>A0A644V6W9</accession>
<dbReference type="GO" id="GO:0030288">
    <property type="term" value="C:outer membrane-bounded periplasmic space"/>
    <property type="evidence" value="ECO:0007669"/>
    <property type="project" value="TreeGrafter"/>
</dbReference>
<dbReference type="Gene3D" id="3.40.630.40">
    <property type="entry name" value="Zn-dependent exopeptidases"/>
    <property type="match status" value="1"/>
</dbReference>
<evidence type="ECO:0000313" key="2">
    <source>
        <dbReference type="EMBL" id="MPL87099.1"/>
    </source>
</evidence>
<sequence>MRKIYLIAGHNLTKSGFGTGANGFLNEAVEAIHLRDEISREMERLGVTPIRDCNTDSLNSVISWLRSKVCKKDILVDIHFNASASASANGTEVVLPNYYNAEERIIAEKLLSTITDTMGTKSRGIKTEKDTAVGTIGILNKPDCNNILLEICFITNQQDVSLYRQSSSFLAINIANILVQLSTDLK</sequence>
<dbReference type="InterPro" id="IPR002508">
    <property type="entry name" value="MurNAc-LAA_cat"/>
</dbReference>
<dbReference type="CDD" id="cd02696">
    <property type="entry name" value="MurNAc-LAA"/>
    <property type="match status" value="1"/>
</dbReference>
<dbReference type="GO" id="GO:0009253">
    <property type="term" value="P:peptidoglycan catabolic process"/>
    <property type="evidence" value="ECO:0007669"/>
    <property type="project" value="InterPro"/>
</dbReference>
<dbReference type="GO" id="GO:0008745">
    <property type="term" value="F:N-acetylmuramoyl-L-alanine amidase activity"/>
    <property type="evidence" value="ECO:0007669"/>
    <property type="project" value="InterPro"/>
</dbReference>
<dbReference type="EMBL" id="VSSQ01000233">
    <property type="protein sequence ID" value="MPL87099.1"/>
    <property type="molecule type" value="Genomic_DNA"/>
</dbReference>
<gene>
    <name evidence="2" type="ORF">SDC9_33093</name>
</gene>
<dbReference type="AlphaFoldDB" id="A0A644V6W9"/>
<dbReference type="SMART" id="SM00646">
    <property type="entry name" value="Ami_3"/>
    <property type="match status" value="1"/>
</dbReference>
<dbReference type="PANTHER" id="PTHR30404:SF8">
    <property type="entry name" value="AUTOLYSIN PH-RELATED"/>
    <property type="match status" value="1"/>
</dbReference>
<comment type="caution">
    <text evidence="2">The sequence shown here is derived from an EMBL/GenBank/DDBJ whole genome shotgun (WGS) entry which is preliminary data.</text>
</comment>
<dbReference type="SUPFAM" id="SSF53187">
    <property type="entry name" value="Zn-dependent exopeptidases"/>
    <property type="match status" value="1"/>
</dbReference>
<protein>
    <recommendedName>
        <fullName evidence="1">MurNAc-LAA domain-containing protein</fullName>
    </recommendedName>
</protein>
<dbReference type="InterPro" id="IPR050695">
    <property type="entry name" value="N-acetylmuramoyl_amidase_3"/>
</dbReference>
<name>A0A644V6W9_9ZZZZ</name>
<evidence type="ECO:0000259" key="1">
    <source>
        <dbReference type="SMART" id="SM00646"/>
    </source>
</evidence>